<gene>
    <name evidence="2" type="ORF">METZ01_LOCUS474959</name>
</gene>
<keyword evidence="1" id="KW-1133">Transmembrane helix</keyword>
<feature type="non-terminal residue" evidence="2">
    <location>
        <position position="1"/>
    </location>
</feature>
<reference evidence="2" key="1">
    <citation type="submission" date="2018-05" db="EMBL/GenBank/DDBJ databases">
        <authorList>
            <person name="Lanie J.A."/>
            <person name="Ng W.-L."/>
            <person name="Kazmierczak K.M."/>
            <person name="Andrzejewski T.M."/>
            <person name="Davidsen T.M."/>
            <person name="Wayne K.J."/>
            <person name="Tettelin H."/>
            <person name="Glass J.I."/>
            <person name="Rusch D."/>
            <person name="Podicherti R."/>
            <person name="Tsui H.-C.T."/>
            <person name="Winkler M.E."/>
        </authorList>
    </citation>
    <scope>NUCLEOTIDE SEQUENCE</scope>
</reference>
<accession>A0A383BS03</accession>
<dbReference type="EMBL" id="UINC01202348">
    <property type="protein sequence ID" value="SVE22105.1"/>
    <property type="molecule type" value="Genomic_DNA"/>
</dbReference>
<proteinExistence type="predicted"/>
<feature type="transmembrane region" description="Helical" evidence="1">
    <location>
        <begin position="12"/>
        <end position="31"/>
    </location>
</feature>
<evidence type="ECO:0000256" key="1">
    <source>
        <dbReference type="SAM" id="Phobius"/>
    </source>
</evidence>
<keyword evidence="1" id="KW-0812">Transmembrane</keyword>
<keyword evidence="1" id="KW-0472">Membrane</keyword>
<protein>
    <submittedName>
        <fullName evidence="2">Uncharacterized protein</fullName>
    </submittedName>
</protein>
<organism evidence="2">
    <name type="scientific">marine metagenome</name>
    <dbReference type="NCBI Taxonomy" id="408172"/>
    <lineage>
        <taxon>unclassified sequences</taxon>
        <taxon>metagenomes</taxon>
        <taxon>ecological metagenomes</taxon>
    </lineage>
</organism>
<evidence type="ECO:0000313" key="2">
    <source>
        <dbReference type="EMBL" id="SVE22105.1"/>
    </source>
</evidence>
<dbReference type="AlphaFoldDB" id="A0A383BS03"/>
<feature type="non-terminal residue" evidence="2">
    <location>
        <position position="35"/>
    </location>
</feature>
<name>A0A383BS03_9ZZZZ</name>
<sequence length="35" mass="3997">VEGSLQNILRGFYVYLGIFFLSLFITSCVHFNGKI</sequence>